<dbReference type="OrthoDB" id="431817at2759"/>
<dbReference type="PANTHER" id="PTHR13493:SF3">
    <property type="entry name" value="RRNA N6-ADENOSINE-METHYLTRANSFERASE ZCCHC4"/>
    <property type="match status" value="1"/>
</dbReference>
<evidence type="ECO:0000256" key="2">
    <source>
        <dbReference type="ARBA" id="ARBA00022490"/>
    </source>
</evidence>
<keyword evidence="2" id="KW-0963">Cytoplasm</keyword>
<dbReference type="GO" id="GO:0005730">
    <property type="term" value="C:nucleolus"/>
    <property type="evidence" value="ECO:0007669"/>
    <property type="project" value="TreeGrafter"/>
</dbReference>
<dbReference type="InterPro" id="IPR039846">
    <property type="entry name" value="ZCCHC4"/>
</dbReference>
<evidence type="ECO:0000256" key="1">
    <source>
        <dbReference type="ARBA" id="ARBA00004496"/>
    </source>
</evidence>
<dbReference type="FunCoup" id="A0A7M7JR26">
    <property type="interactions" value="1430"/>
</dbReference>
<feature type="region of interest" description="Disordered" evidence="5">
    <location>
        <begin position="534"/>
        <end position="558"/>
    </location>
</feature>
<reference evidence="6" key="1">
    <citation type="submission" date="2021-01" db="UniProtKB">
        <authorList>
            <consortium name="EnsemblMetazoa"/>
        </authorList>
    </citation>
    <scope>IDENTIFICATION</scope>
</reference>
<organism evidence="6 7">
    <name type="scientific">Varroa destructor</name>
    <name type="common">Honeybee mite</name>
    <dbReference type="NCBI Taxonomy" id="109461"/>
    <lineage>
        <taxon>Eukaryota</taxon>
        <taxon>Metazoa</taxon>
        <taxon>Ecdysozoa</taxon>
        <taxon>Arthropoda</taxon>
        <taxon>Chelicerata</taxon>
        <taxon>Arachnida</taxon>
        <taxon>Acari</taxon>
        <taxon>Parasitiformes</taxon>
        <taxon>Mesostigmata</taxon>
        <taxon>Gamasina</taxon>
        <taxon>Dermanyssoidea</taxon>
        <taxon>Varroidae</taxon>
        <taxon>Varroa</taxon>
    </lineage>
</organism>
<keyword evidence="7" id="KW-1185">Reference proteome</keyword>
<evidence type="ECO:0000313" key="6">
    <source>
        <dbReference type="EnsemblMetazoa" id="XP_022655600"/>
    </source>
</evidence>
<proteinExistence type="predicted"/>
<dbReference type="PANTHER" id="PTHR13493">
    <property type="entry name" value="ZINC FINGER CCHC DOMAIN-CONTAINING"/>
    <property type="match status" value="1"/>
</dbReference>
<protein>
    <submittedName>
        <fullName evidence="6">Uncharacterized protein</fullName>
    </submittedName>
</protein>
<dbReference type="KEGG" id="vde:111248097"/>
<evidence type="ECO:0000256" key="3">
    <source>
        <dbReference type="ARBA" id="ARBA00022603"/>
    </source>
</evidence>
<dbReference type="EnsemblMetazoa" id="XM_022799865">
    <property type="protein sequence ID" value="XP_022655600"/>
    <property type="gene ID" value="LOC111248097"/>
</dbReference>
<sequence length="558" mass="64038">MFSICKIRKKTTIVSKGRVSDMPLAEYVTVIESDPNESPACCHGPALLFNRVGKYFFACSACRSRKLCPLYFEVDLKKKFKTWHEVREQYIPKAEHHDPPHVLKDSLFCSQCCRIYTTSQNACLHHSLRGISPTEMNTPSSYLAQLSTNKGHAQYHFDKNTLDFMVRLASKFEKVLCLGTPSIFERLRVLGVKCHLADIDRRLEAFYSSRSFTWFNMFNGLAFRDGDESALWKFVNGSEEKPYKTITPERDVAERERHFSAQQSTLFDSGESLRTSRTTKMPSLIGSSQTERPLRKRRRRDKMVVCASMPLQIAGTDSAAEQFICIAGEQDQEETGDPEAMRKELYRNQVLKHSSELLHKKSVRQIHNTDYCEERFDSALVIIDPPFGALLGALAKTLKKLTNHGNWNRLLVFPYFNESQVNLHLPSLAMCDLAVRYRNQRKMKNDSSPVRIFTDIPLNEIPLPGPTYKYCIKCVRWVHSVNVHCAECGTCPSKNHAATRHCFVCQRCVKQTWDHCIKCKRCHLSGKCNFYRRSKGSATSSTNTVSLVRKSARRQKKR</sequence>
<dbReference type="RefSeq" id="XP_022655600.1">
    <property type="nucleotide sequence ID" value="XM_022799865.1"/>
</dbReference>
<dbReference type="GO" id="GO:0005737">
    <property type="term" value="C:cytoplasm"/>
    <property type="evidence" value="ECO:0007669"/>
    <property type="project" value="UniProtKB-SubCell"/>
</dbReference>
<evidence type="ECO:0000256" key="4">
    <source>
        <dbReference type="ARBA" id="ARBA00022679"/>
    </source>
</evidence>
<evidence type="ECO:0000256" key="5">
    <source>
        <dbReference type="SAM" id="MobiDB-lite"/>
    </source>
</evidence>
<feature type="region of interest" description="Disordered" evidence="5">
    <location>
        <begin position="278"/>
        <end position="299"/>
    </location>
</feature>
<accession>A0A7M7JR26</accession>
<keyword evidence="4" id="KW-0808">Transferase</keyword>
<feature type="compositionally biased region" description="Polar residues" evidence="5">
    <location>
        <begin position="278"/>
        <end position="291"/>
    </location>
</feature>
<dbReference type="GO" id="GO:0008988">
    <property type="term" value="F:rRNA (adenine-N6-)-methyltransferase activity"/>
    <property type="evidence" value="ECO:0007669"/>
    <property type="project" value="InterPro"/>
</dbReference>
<feature type="compositionally biased region" description="Polar residues" evidence="5">
    <location>
        <begin position="536"/>
        <end position="546"/>
    </location>
</feature>
<comment type="subcellular location">
    <subcellularLocation>
        <location evidence="1">Cytoplasm</location>
    </subcellularLocation>
</comment>
<dbReference type="AlphaFoldDB" id="A0A7M7JR26"/>
<dbReference type="GeneID" id="111248097"/>
<keyword evidence="3" id="KW-0489">Methyltransferase</keyword>
<dbReference type="InParanoid" id="A0A7M7JR26"/>
<dbReference type="Pfam" id="PF10237">
    <property type="entry name" value="N6-adenineMlase"/>
    <property type="match status" value="1"/>
</dbReference>
<dbReference type="Proteomes" id="UP000594260">
    <property type="component" value="Unplaced"/>
</dbReference>
<evidence type="ECO:0000313" key="7">
    <source>
        <dbReference type="Proteomes" id="UP000594260"/>
    </source>
</evidence>
<dbReference type="PROSITE" id="PS50216">
    <property type="entry name" value="DHHC"/>
    <property type="match status" value="1"/>
</dbReference>
<name>A0A7M7JR26_VARDE</name>
<dbReference type="InterPro" id="IPR041370">
    <property type="entry name" value="Mlase_EEF1AKMT1/ZCCHC4"/>
</dbReference>